<dbReference type="Pfam" id="PF01739">
    <property type="entry name" value="CheR"/>
    <property type="match status" value="1"/>
</dbReference>
<evidence type="ECO:0000256" key="4">
    <source>
        <dbReference type="ARBA" id="ARBA00022679"/>
    </source>
</evidence>
<dbReference type="GO" id="GO:0032259">
    <property type="term" value="P:methylation"/>
    <property type="evidence" value="ECO:0007669"/>
    <property type="project" value="UniProtKB-KW"/>
</dbReference>
<evidence type="ECO:0000313" key="7">
    <source>
        <dbReference type="EMBL" id="CUU40382.1"/>
    </source>
</evidence>
<dbReference type="SMART" id="SM00138">
    <property type="entry name" value="MeTrc"/>
    <property type="match status" value="1"/>
</dbReference>
<keyword evidence="5" id="KW-0949">S-adenosyl-L-methionine</keyword>
<comment type="catalytic activity">
    <reaction evidence="1">
        <text>L-glutamyl-[protein] + S-adenosyl-L-methionine = [protein]-L-glutamate 5-O-methyl ester + S-adenosyl-L-homocysteine</text>
        <dbReference type="Rhea" id="RHEA:24452"/>
        <dbReference type="Rhea" id="RHEA-COMP:10208"/>
        <dbReference type="Rhea" id="RHEA-COMP:10311"/>
        <dbReference type="ChEBI" id="CHEBI:29973"/>
        <dbReference type="ChEBI" id="CHEBI:57856"/>
        <dbReference type="ChEBI" id="CHEBI:59789"/>
        <dbReference type="ChEBI" id="CHEBI:82795"/>
        <dbReference type="EC" id="2.1.1.80"/>
    </reaction>
</comment>
<keyword evidence="3 7" id="KW-0489">Methyltransferase</keyword>
<dbReference type="PRINTS" id="PR00996">
    <property type="entry name" value="CHERMTFRASE"/>
</dbReference>
<dbReference type="AlphaFoldDB" id="A0A099UB03"/>
<reference evidence="7" key="3">
    <citation type="submission" date="2015-11" db="EMBL/GenBank/DDBJ databases">
        <authorList>
            <person name="Zhang Y."/>
            <person name="Guo Z."/>
        </authorList>
    </citation>
    <scope>NUCLEOTIDE SEQUENCE</scope>
    <source>
        <strain evidence="7">1</strain>
    </source>
</reference>
<organism evidence="7 10">
    <name type="scientific">Helicobacter typhlonius</name>
    <dbReference type="NCBI Taxonomy" id="76936"/>
    <lineage>
        <taxon>Bacteria</taxon>
        <taxon>Pseudomonadati</taxon>
        <taxon>Campylobacterota</taxon>
        <taxon>Epsilonproteobacteria</taxon>
        <taxon>Campylobacterales</taxon>
        <taxon>Helicobacteraceae</taxon>
        <taxon>Helicobacter</taxon>
    </lineage>
</organism>
<evidence type="ECO:0000313" key="9">
    <source>
        <dbReference type="Proteomes" id="UP000029925"/>
    </source>
</evidence>
<dbReference type="Gene3D" id="3.40.50.150">
    <property type="entry name" value="Vaccinia Virus protein VP39"/>
    <property type="match status" value="1"/>
</dbReference>
<evidence type="ECO:0000256" key="1">
    <source>
        <dbReference type="ARBA" id="ARBA00001541"/>
    </source>
</evidence>
<evidence type="ECO:0000256" key="5">
    <source>
        <dbReference type="ARBA" id="ARBA00022691"/>
    </source>
</evidence>
<dbReference type="PATRIC" id="fig|76936.10.peg.1462"/>
<feature type="domain" description="CheR-type methyltransferase" evidence="6">
    <location>
        <begin position="1"/>
        <end position="278"/>
    </location>
</feature>
<dbReference type="InterPro" id="IPR036804">
    <property type="entry name" value="CheR_N_sf"/>
</dbReference>
<dbReference type="InterPro" id="IPR022642">
    <property type="entry name" value="CheR_C"/>
</dbReference>
<dbReference type="PROSITE" id="PS50123">
    <property type="entry name" value="CHER"/>
    <property type="match status" value="1"/>
</dbReference>
<dbReference type="Proteomes" id="UP000029925">
    <property type="component" value="Unassembled WGS sequence"/>
</dbReference>
<dbReference type="SUPFAM" id="SSF53335">
    <property type="entry name" value="S-adenosyl-L-methionine-dependent methyltransferases"/>
    <property type="match status" value="1"/>
</dbReference>
<dbReference type="Proteomes" id="UP000064525">
    <property type="component" value="Chromosome I"/>
</dbReference>
<protein>
    <recommendedName>
        <fullName evidence="2">protein-glutamate O-methyltransferase</fullName>
        <ecNumber evidence="2">2.1.1.80</ecNumber>
    </recommendedName>
</protein>
<dbReference type="InterPro" id="IPR022641">
    <property type="entry name" value="CheR_N"/>
</dbReference>
<evidence type="ECO:0000259" key="6">
    <source>
        <dbReference type="PROSITE" id="PS50123"/>
    </source>
</evidence>
<dbReference type="InterPro" id="IPR000780">
    <property type="entry name" value="CheR_MeTrfase"/>
</dbReference>
<dbReference type="InterPro" id="IPR029063">
    <property type="entry name" value="SAM-dependent_MTases_sf"/>
</dbReference>
<evidence type="ECO:0000313" key="10">
    <source>
        <dbReference type="Proteomes" id="UP000064525"/>
    </source>
</evidence>
<sequence length="280" mass="32939">MATLDAKQLALIKESLYKYCGIYLSDTKLTMIKNRIYSLMRETHMLNINELLLSIENNNNIQQKFINSFTTNKTDFFREYPHFQDMIDRSLPVLFKLNRPIKIFCCASSTGQEPYSIAMSVLYAQKLYKTNVPVSIVATDIDTDVLQKAREGIYTIDFKVDKFPAWCNLDEYFDSLDDGKNPNIRLLKVKDKLKSMVTFKKLNLFNKHYPFMNNEFDILFCRNVLIYFKQKDQLDILTRLINTLRIDGVFYLGHSEILYDLEDKFERLGNKTFIKIKGIK</sequence>
<dbReference type="EMBL" id="JRPF02000002">
    <property type="protein sequence ID" value="TLD79073.1"/>
    <property type="molecule type" value="Genomic_DNA"/>
</dbReference>
<dbReference type="KEGG" id="hty:BN2458_PEG1499"/>
<keyword evidence="9" id="KW-1185">Reference proteome</keyword>
<evidence type="ECO:0000256" key="2">
    <source>
        <dbReference type="ARBA" id="ARBA00012534"/>
    </source>
</evidence>
<dbReference type="EC" id="2.1.1.80" evidence="2"/>
<evidence type="ECO:0000313" key="8">
    <source>
        <dbReference type="EMBL" id="TLD79073.1"/>
    </source>
</evidence>
<dbReference type="RefSeq" id="WP_034326701.1">
    <property type="nucleotide sequence ID" value="NZ_CAJTQN010000002.1"/>
</dbReference>
<dbReference type="Pfam" id="PF03705">
    <property type="entry name" value="CheR_N"/>
    <property type="match status" value="1"/>
</dbReference>
<dbReference type="OrthoDB" id="9786165at2"/>
<proteinExistence type="predicted"/>
<dbReference type="SUPFAM" id="SSF47757">
    <property type="entry name" value="Chemotaxis receptor methyltransferase CheR, N-terminal domain"/>
    <property type="match status" value="1"/>
</dbReference>
<dbReference type="PANTHER" id="PTHR24422">
    <property type="entry name" value="CHEMOTAXIS PROTEIN METHYLTRANSFERASE"/>
    <property type="match status" value="1"/>
</dbReference>
<dbReference type="STRING" id="76936.BN2458_PEG1499"/>
<dbReference type="Gene3D" id="1.10.155.10">
    <property type="entry name" value="Chemotaxis receptor methyltransferase CheR, N-terminal domain"/>
    <property type="match status" value="1"/>
</dbReference>
<dbReference type="InterPro" id="IPR050903">
    <property type="entry name" value="Bact_Chemotaxis_MeTrfase"/>
</dbReference>
<name>A0A099UB03_9HELI</name>
<reference evidence="10" key="2">
    <citation type="submission" date="2015-11" db="EMBL/GenBank/DDBJ databases">
        <authorList>
            <person name="Anvar S.Y."/>
        </authorList>
    </citation>
    <scope>NUCLEOTIDE SEQUENCE [LARGE SCALE GENOMIC DNA]</scope>
</reference>
<keyword evidence="4 7" id="KW-0808">Transferase</keyword>
<dbReference type="EMBL" id="LN907858">
    <property type="protein sequence ID" value="CUU40382.1"/>
    <property type="molecule type" value="Genomic_DNA"/>
</dbReference>
<dbReference type="PANTHER" id="PTHR24422:SF19">
    <property type="entry name" value="CHEMOTAXIS PROTEIN METHYLTRANSFERASE"/>
    <property type="match status" value="1"/>
</dbReference>
<evidence type="ECO:0000256" key="3">
    <source>
        <dbReference type="ARBA" id="ARBA00022603"/>
    </source>
</evidence>
<dbReference type="GO" id="GO:0008983">
    <property type="term" value="F:protein-glutamate O-methyltransferase activity"/>
    <property type="evidence" value="ECO:0007669"/>
    <property type="project" value="UniProtKB-EC"/>
</dbReference>
<dbReference type="GeneID" id="78151671"/>
<accession>A0A099UB03</accession>
<gene>
    <name evidence="7" type="ORF">BN2458_PEG1499</name>
    <name evidence="8" type="ORF">LS75_001835</name>
</gene>
<reference evidence="8 9" key="1">
    <citation type="journal article" date="2014" name="Genome Announc.">
        <title>Draft genome sequences of eight enterohepatic helicobacter species isolated from both laboratory and wild rodents.</title>
        <authorList>
            <person name="Sheh A."/>
            <person name="Shen Z."/>
            <person name="Fox J.G."/>
        </authorList>
    </citation>
    <scope>NUCLEOTIDE SEQUENCE [LARGE SCALE GENOMIC DNA]</scope>
    <source>
        <strain evidence="8 9">MIT 98-6810</strain>
    </source>
</reference>